<dbReference type="InterPro" id="IPR036770">
    <property type="entry name" value="Ankyrin_rpt-contain_sf"/>
</dbReference>
<gene>
    <name evidence="1" type="ORF">E8E13_001373</name>
</gene>
<sequence>MSHTPEMQARIDEWKKSGRRSALIAEPLSIHSTEEMLAACRAAIANGEDVNAPDTHPHRGYNEGRPLDACLRQTHMASSKSLLENIPVIELLLEHGADPRLHHRSVGPVHMPILIARRYASDDEDSVTDEARAKWKHILRLFEEAIVRLDAKKQKVEEP</sequence>
<organism evidence="1 2">
    <name type="scientific">Curvularia kusanoi</name>
    <name type="common">Cochliobolus kusanoi</name>
    <dbReference type="NCBI Taxonomy" id="90978"/>
    <lineage>
        <taxon>Eukaryota</taxon>
        <taxon>Fungi</taxon>
        <taxon>Dikarya</taxon>
        <taxon>Ascomycota</taxon>
        <taxon>Pezizomycotina</taxon>
        <taxon>Dothideomycetes</taxon>
        <taxon>Pleosporomycetidae</taxon>
        <taxon>Pleosporales</taxon>
        <taxon>Pleosporineae</taxon>
        <taxon>Pleosporaceae</taxon>
        <taxon>Curvularia</taxon>
    </lineage>
</organism>
<dbReference type="AlphaFoldDB" id="A0A9P4T554"/>
<evidence type="ECO:0000313" key="2">
    <source>
        <dbReference type="Proteomes" id="UP000801428"/>
    </source>
</evidence>
<accession>A0A9P4T554</accession>
<name>A0A9P4T554_CURKU</name>
<dbReference type="OrthoDB" id="3666223at2759"/>
<dbReference type="EMBL" id="SWKU01000045">
    <property type="protein sequence ID" value="KAF2993982.1"/>
    <property type="molecule type" value="Genomic_DNA"/>
</dbReference>
<dbReference type="Gene3D" id="1.25.40.20">
    <property type="entry name" value="Ankyrin repeat-containing domain"/>
    <property type="match status" value="1"/>
</dbReference>
<reference evidence="1" key="1">
    <citation type="submission" date="2019-04" db="EMBL/GenBank/DDBJ databases">
        <title>Sequencing of skin fungus with MAO and IRED activity.</title>
        <authorList>
            <person name="Marsaioli A.J."/>
            <person name="Bonatto J.M.C."/>
            <person name="Reis Junior O."/>
        </authorList>
    </citation>
    <scope>NUCLEOTIDE SEQUENCE</scope>
    <source>
        <strain evidence="1">30M1</strain>
    </source>
</reference>
<proteinExistence type="predicted"/>
<dbReference type="Proteomes" id="UP000801428">
    <property type="component" value="Unassembled WGS sequence"/>
</dbReference>
<comment type="caution">
    <text evidence="1">The sequence shown here is derived from an EMBL/GenBank/DDBJ whole genome shotgun (WGS) entry which is preliminary data.</text>
</comment>
<evidence type="ECO:0008006" key="3">
    <source>
        <dbReference type="Google" id="ProtNLM"/>
    </source>
</evidence>
<protein>
    <recommendedName>
        <fullName evidence="3">Ankyrin repeat protein</fullName>
    </recommendedName>
</protein>
<evidence type="ECO:0000313" key="1">
    <source>
        <dbReference type="EMBL" id="KAF2993982.1"/>
    </source>
</evidence>
<keyword evidence="2" id="KW-1185">Reference proteome</keyword>